<keyword evidence="4" id="KW-1003">Cell membrane</keyword>
<keyword evidence="7 11" id="KW-0418">Kinase</keyword>
<name>A0ABS7ECR5_9GAMM</name>
<sequence>MKIRASLRLYIIATVFFLALCMTVGYSFLSGYYFIEGLDKSLQGTAQDVVDNTPVADGQPAEVLSFHIASRWQDLPEDIREIFQQPPTKLFQVNKEMVSGGFLARPKMVHFLVKAKTIDGEIRFVARSFGPPPSFSRYEEAKQPSMVKTIAIIGGLALVAFIGSLLLVMRQIANPIERLRTWARSLSAESLRQPPPDFKYSELNSLAGMIQSSLQQVQQGLAREKEFLSHASHELRTPIAVTKTNVELLKRLDEKEPMSDKQRQVLERIERASLTMANLTETLLWLSRNDQANIEFEDVQLDVFVKDLVEEHEYLLQGKSCRVTRTFEPFAMALPLTACRVVLANLIRNAFQHTNQGEIIITQFGGSVFITNHSEEHAGQQELGFGLGLQLAERLIQRFGWHYRTTELEDGRRVEVVFDNGPDTSL</sequence>
<dbReference type="Pfam" id="PF00512">
    <property type="entry name" value="HisKA"/>
    <property type="match status" value="1"/>
</dbReference>
<keyword evidence="9" id="KW-0812">Transmembrane</keyword>
<evidence type="ECO:0000313" key="12">
    <source>
        <dbReference type="Proteomes" id="UP001166251"/>
    </source>
</evidence>
<dbReference type="SUPFAM" id="SSF55874">
    <property type="entry name" value="ATPase domain of HSP90 chaperone/DNA topoisomerase II/histidine kinase"/>
    <property type="match status" value="1"/>
</dbReference>
<keyword evidence="6" id="KW-0547">Nucleotide-binding</keyword>
<reference evidence="11" key="1">
    <citation type="submission" date="2021-07" db="EMBL/GenBank/DDBJ databases">
        <title>Neiella marina sp. nov., isolated from the intestinal content of sea cucumber Apostichopus japonicus.</title>
        <authorList>
            <person name="Bai X."/>
        </authorList>
    </citation>
    <scope>NUCLEOTIDE SEQUENCE</scope>
    <source>
        <strain evidence="11">126</strain>
    </source>
</reference>
<dbReference type="EMBL" id="JAHZSS010000001">
    <property type="protein sequence ID" value="MBW8189743.1"/>
    <property type="molecule type" value="Genomic_DNA"/>
</dbReference>
<evidence type="ECO:0000256" key="2">
    <source>
        <dbReference type="ARBA" id="ARBA00004651"/>
    </source>
</evidence>
<dbReference type="Gene3D" id="3.30.565.10">
    <property type="entry name" value="Histidine kinase-like ATPase, C-terminal domain"/>
    <property type="match status" value="1"/>
</dbReference>
<dbReference type="CDD" id="cd00082">
    <property type="entry name" value="HisKA"/>
    <property type="match status" value="1"/>
</dbReference>
<evidence type="ECO:0000256" key="9">
    <source>
        <dbReference type="SAM" id="Phobius"/>
    </source>
</evidence>
<evidence type="ECO:0000256" key="4">
    <source>
        <dbReference type="ARBA" id="ARBA00022475"/>
    </source>
</evidence>
<dbReference type="Gene3D" id="1.10.287.130">
    <property type="match status" value="1"/>
</dbReference>
<accession>A0ABS7ECR5</accession>
<comment type="subcellular location">
    <subcellularLocation>
        <location evidence="2">Cell membrane</location>
        <topology evidence="2">Multi-pass membrane protein</topology>
    </subcellularLocation>
</comment>
<keyword evidence="8" id="KW-0067">ATP-binding</keyword>
<dbReference type="SUPFAM" id="SSF47384">
    <property type="entry name" value="Homodimeric domain of signal transducing histidine kinase"/>
    <property type="match status" value="1"/>
</dbReference>
<evidence type="ECO:0000313" key="11">
    <source>
        <dbReference type="EMBL" id="MBW8189743.1"/>
    </source>
</evidence>
<comment type="catalytic activity">
    <reaction evidence="1">
        <text>ATP + protein L-histidine = ADP + protein N-phospho-L-histidine.</text>
        <dbReference type="EC" id="2.7.13.3"/>
    </reaction>
</comment>
<dbReference type="SMART" id="SM00388">
    <property type="entry name" value="HisKA"/>
    <property type="match status" value="1"/>
</dbReference>
<dbReference type="InterPro" id="IPR036097">
    <property type="entry name" value="HisK_dim/P_sf"/>
</dbReference>
<proteinExistence type="predicted"/>
<organism evidence="11 12">
    <name type="scientific">Neiella holothuriorum</name>
    <dbReference type="NCBI Taxonomy" id="2870530"/>
    <lineage>
        <taxon>Bacteria</taxon>
        <taxon>Pseudomonadati</taxon>
        <taxon>Pseudomonadota</taxon>
        <taxon>Gammaproteobacteria</taxon>
        <taxon>Alteromonadales</taxon>
        <taxon>Echinimonadaceae</taxon>
        <taxon>Neiella</taxon>
    </lineage>
</organism>
<evidence type="ECO:0000256" key="6">
    <source>
        <dbReference type="ARBA" id="ARBA00022741"/>
    </source>
</evidence>
<dbReference type="PANTHER" id="PTHR44936">
    <property type="entry name" value="SENSOR PROTEIN CREC"/>
    <property type="match status" value="1"/>
</dbReference>
<dbReference type="RefSeq" id="WP_220102408.1">
    <property type="nucleotide sequence ID" value="NZ_JAHZSS010000001.1"/>
</dbReference>
<dbReference type="InterPro" id="IPR003661">
    <property type="entry name" value="HisK_dim/P_dom"/>
</dbReference>
<dbReference type="EC" id="2.7.13.3" evidence="3"/>
<evidence type="ECO:0000256" key="8">
    <source>
        <dbReference type="ARBA" id="ARBA00022840"/>
    </source>
</evidence>
<evidence type="ECO:0000256" key="5">
    <source>
        <dbReference type="ARBA" id="ARBA00022679"/>
    </source>
</evidence>
<gene>
    <name evidence="11" type="ORF">K0504_01735</name>
</gene>
<dbReference type="InterPro" id="IPR050980">
    <property type="entry name" value="2C_sensor_his_kinase"/>
</dbReference>
<dbReference type="InterPro" id="IPR036890">
    <property type="entry name" value="HATPase_C_sf"/>
</dbReference>
<keyword evidence="9" id="KW-1133">Transmembrane helix</keyword>
<comment type="caution">
    <text evidence="11">The sequence shown here is derived from an EMBL/GenBank/DDBJ whole genome shotgun (WGS) entry which is preliminary data.</text>
</comment>
<feature type="domain" description="Histidine kinase" evidence="10">
    <location>
        <begin position="230"/>
        <end position="426"/>
    </location>
</feature>
<evidence type="ECO:0000256" key="1">
    <source>
        <dbReference type="ARBA" id="ARBA00000085"/>
    </source>
</evidence>
<keyword evidence="5" id="KW-0808">Transferase</keyword>
<dbReference type="PANTHER" id="PTHR44936:SF10">
    <property type="entry name" value="SENSOR PROTEIN RSTB"/>
    <property type="match status" value="1"/>
</dbReference>
<evidence type="ECO:0000256" key="3">
    <source>
        <dbReference type="ARBA" id="ARBA00012438"/>
    </source>
</evidence>
<feature type="transmembrane region" description="Helical" evidence="9">
    <location>
        <begin position="7"/>
        <end position="35"/>
    </location>
</feature>
<keyword evidence="12" id="KW-1185">Reference proteome</keyword>
<feature type="transmembrane region" description="Helical" evidence="9">
    <location>
        <begin position="150"/>
        <end position="169"/>
    </location>
</feature>
<dbReference type="InterPro" id="IPR005467">
    <property type="entry name" value="His_kinase_dom"/>
</dbReference>
<protein>
    <recommendedName>
        <fullName evidence="3">histidine kinase</fullName>
        <ecNumber evidence="3">2.7.13.3</ecNumber>
    </recommendedName>
</protein>
<dbReference type="Proteomes" id="UP001166251">
    <property type="component" value="Unassembled WGS sequence"/>
</dbReference>
<keyword evidence="9" id="KW-0472">Membrane</keyword>
<dbReference type="GO" id="GO:0016301">
    <property type="term" value="F:kinase activity"/>
    <property type="evidence" value="ECO:0007669"/>
    <property type="project" value="UniProtKB-KW"/>
</dbReference>
<dbReference type="Gene3D" id="6.10.340.10">
    <property type="match status" value="1"/>
</dbReference>
<evidence type="ECO:0000259" key="10">
    <source>
        <dbReference type="PROSITE" id="PS50109"/>
    </source>
</evidence>
<dbReference type="PROSITE" id="PS50109">
    <property type="entry name" value="HIS_KIN"/>
    <property type="match status" value="1"/>
</dbReference>
<evidence type="ECO:0000256" key="7">
    <source>
        <dbReference type="ARBA" id="ARBA00022777"/>
    </source>
</evidence>